<evidence type="ECO:0000256" key="1">
    <source>
        <dbReference type="ARBA" id="ARBA00001961"/>
    </source>
</evidence>
<name>A0A6L2P264_TANCI</name>
<keyword evidence="5" id="KW-0812">Transmembrane</keyword>
<keyword evidence="7" id="KW-0408">Iron</keyword>
<dbReference type="GO" id="GO:0004656">
    <property type="term" value="F:procollagen-proline 4-dioxygenase activity"/>
    <property type="evidence" value="ECO:0007669"/>
    <property type="project" value="UniProtKB-EC"/>
</dbReference>
<dbReference type="GO" id="GO:0005789">
    <property type="term" value="C:endoplasmic reticulum membrane"/>
    <property type="evidence" value="ECO:0007669"/>
    <property type="project" value="UniProtKB-SubCell"/>
</dbReference>
<evidence type="ECO:0000256" key="4">
    <source>
        <dbReference type="ARBA" id="ARBA00022964"/>
    </source>
</evidence>
<evidence type="ECO:0000256" key="2">
    <source>
        <dbReference type="ARBA" id="ARBA00004648"/>
    </source>
</evidence>
<sequence>MVFPYLDSTLCILQIPKKSSNSLKAHYRTTVDREDQSVEVLSSEPRAVLFHNFLSPEECDYLISLAKPHMRRAKINDIITGKSIHSSARTCSSMYLTHGRDKTIRFIEKRIADFTSLPVENGEGLQIIHYKVGQMIEAHTDYFTNDSLIKNGGQRLATVLMYLSDLKKVVRRFSLLQRGPSIEIVAKQGYPLNQKRGMHCFSIA</sequence>
<keyword evidence="4" id="KW-0223">Dioxygenase</keyword>
<proteinExistence type="predicted"/>
<evidence type="ECO:0000256" key="6">
    <source>
        <dbReference type="ARBA" id="ARBA00023002"/>
    </source>
</evidence>
<evidence type="ECO:0000256" key="5">
    <source>
        <dbReference type="ARBA" id="ARBA00022968"/>
    </source>
</evidence>
<organism evidence="10">
    <name type="scientific">Tanacetum cinerariifolium</name>
    <name type="common">Dalmatian daisy</name>
    <name type="synonym">Chrysanthemum cinerariifolium</name>
    <dbReference type="NCBI Taxonomy" id="118510"/>
    <lineage>
        <taxon>Eukaryota</taxon>
        <taxon>Viridiplantae</taxon>
        <taxon>Streptophyta</taxon>
        <taxon>Embryophyta</taxon>
        <taxon>Tracheophyta</taxon>
        <taxon>Spermatophyta</taxon>
        <taxon>Magnoliopsida</taxon>
        <taxon>eudicotyledons</taxon>
        <taxon>Gunneridae</taxon>
        <taxon>Pentapetalae</taxon>
        <taxon>asterids</taxon>
        <taxon>campanulids</taxon>
        <taxon>Asterales</taxon>
        <taxon>Asteraceae</taxon>
        <taxon>Asteroideae</taxon>
        <taxon>Anthemideae</taxon>
        <taxon>Anthemidinae</taxon>
        <taxon>Tanacetum</taxon>
    </lineage>
</organism>
<dbReference type="GO" id="GO:0005506">
    <property type="term" value="F:iron ion binding"/>
    <property type="evidence" value="ECO:0007669"/>
    <property type="project" value="InterPro"/>
</dbReference>
<comment type="catalytic activity">
    <reaction evidence="8">
        <text>L-prolyl-[collagen] + 2-oxoglutarate + O2 = trans-4-hydroxy-L-prolyl-[collagen] + succinate + CO2</text>
        <dbReference type="Rhea" id="RHEA:18945"/>
        <dbReference type="Rhea" id="RHEA-COMP:11676"/>
        <dbReference type="Rhea" id="RHEA-COMP:11680"/>
        <dbReference type="ChEBI" id="CHEBI:15379"/>
        <dbReference type="ChEBI" id="CHEBI:16526"/>
        <dbReference type="ChEBI" id="CHEBI:16810"/>
        <dbReference type="ChEBI" id="CHEBI:30031"/>
        <dbReference type="ChEBI" id="CHEBI:50342"/>
        <dbReference type="ChEBI" id="CHEBI:61965"/>
        <dbReference type="EC" id="1.14.11.2"/>
    </reaction>
</comment>
<comment type="caution">
    <text evidence="10">The sequence shown here is derived from an EMBL/GenBank/DDBJ whole genome shotgun (WGS) entry which is preliminary data.</text>
</comment>
<evidence type="ECO:0000259" key="9">
    <source>
        <dbReference type="SMART" id="SM00702"/>
    </source>
</evidence>
<dbReference type="AlphaFoldDB" id="A0A6L2P264"/>
<evidence type="ECO:0000256" key="7">
    <source>
        <dbReference type="ARBA" id="ARBA00023004"/>
    </source>
</evidence>
<evidence type="ECO:0000256" key="3">
    <source>
        <dbReference type="ARBA" id="ARBA00022723"/>
    </source>
</evidence>
<accession>A0A6L2P264</accession>
<evidence type="ECO:0000313" key="10">
    <source>
        <dbReference type="EMBL" id="GEU91699.1"/>
    </source>
</evidence>
<dbReference type="GO" id="GO:0031418">
    <property type="term" value="F:L-ascorbic acid binding"/>
    <property type="evidence" value="ECO:0007669"/>
    <property type="project" value="InterPro"/>
</dbReference>
<protein>
    <submittedName>
        <fullName evidence="10">Probable prolyl 4-hydroxylase 10</fullName>
    </submittedName>
</protein>
<dbReference type="Gene3D" id="2.60.120.620">
    <property type="entry name" value="q2cbj1_9rhob like domain"/>
    <property type="match status" value="1"/>
</dbReference>
<dbReference type="PANTHER" id="PTHR10869:SF123">
    <property type="entry name" value="PROLYL 4-HYDROXYLASE 10-RELATED"/>
    <property type="match status" value="1"/>
</dbReference>
<evidence type="ECO:0000256" key="8">
    <source>
        <dbReference type="ARBA" id="ARBA00049169"/>
    </source>
</evidence>
<dbReference type="InterPro" id="IPR006620">
    <property type="entry name" value="Pro_4_hyd_alph"/>
</dbReference>
<comment type="cofactor">
    <cofactor evidence="1">
        <name>L-ascorbate</name>
        <dbReference type="ChEBI" id="CHEBI:38290"/>
    </cofactor>
</comment>
<gene>
    <name evidence="10" type="ORF">Tci_063677</name>
</gene>
<dbReference type="PANTHER" id="PTHR10869">
    <property type="entry name" value="PROLYL 4-HYDROXYLASE ALPHA SUBUNIT"/>
    <property type="match status" value="1"/>
</dbReference>
<dbReference type="EMBL" id="BKCJ010010465">
    <property type="protein sequence ID" value="GEU91699.1"/>
    <property type="molecule type" value="Genomic_DNA"/>
</dbReference>
<reference evidence="10" key="1">
    <citation type="journal article" date="2019" name="Sci. Rep.">
        <title>Draft genome of Tanacetum cinerariifolium, the natural source of mosquito coil.</title>
        <authorList>
            <person name="Yamashiro T."/>
            <person name="Shiraishi A."/>
            <person name="Satake H."/>
            <person name="Nakayama K."/>
        </authorList>
    </citation>
    <scope>NUCLEOTIDE SEQUENCE</scope>
</reference>
<comment type="subcellular location">
    <subcellularLocation>
        <location evidence="2">Endoplasmic reticulum membrane</location>
        <topology evidence="2">Single-pass type II membrane protein</topology>
    </subcellularLocation>
</comment>
<keyword evidence="5" id="KW-0735">Signal-anchor</keyword>
<feature type="domain" description="Prolyl 4-hydroxylase alpha subunit" evidence="9">
    <location>
        <begin position="45"/>
        <end position="203"/>
    </location>
</feature>
<dbReference type="SMART" id="SM00702">
    <property type="entry name" value="P4Hc"/>
    <property type="match status" value="1"/>
</dbReference>
<keyword evidence="6" id="KW-0560">Oxidoreductase</keyword>
<dbReference type="InterPro" id="IPR045054">
    <property type="entry name" value="P4HA-like"/>
</dbReference>
<keyword evidence="3" id="KW-0479">Metal-binding</keyword>